<protein>
    <submittedName>
        <fullName evidence="1">Uncharacterized protein</fullName>
    </submittedName>
</protein>
<dbReference type="AlphaFoldDB" id="A0A9P8V7L3"/>
<keyword evidence="2" id="KW-1185">Reference proteome</keyword>
<accession>A0A9P8V7L3</accession>
<name>A0A9P8V7L3_9PEZI</name>
<proteinExistence type="predicted"/>
<reference evidence="1" key="1">
    <citation type="journal article" date="2021" name="Nat. Commun.">
        <title>Genetic determinants of endophytism in the Arabidopsis root mycobiome.</title>
        <authorList>
            <person name="Mesny F."/>
            <person name="Miyauchi S."/>
            <person name="Thiergart T."/>
            <person name="Pickel B."/>
            <person name="Atanasova L."/>
            <person name="Karlsson M."/>
            <person name="Huettel B."/>
            <person name="Barry K.W."/>
            <person name="Haridas S."/>
            <person name="Chen C."/>
            <person name="Bauer D."/>
            <person name="Andreopoulos W."/>
            <person name="Pangilinan J."/>
            <person name="LaButti K."/>
            <person name="Riley R."/>
            <person name="Lipzen A."/>
            <person name="Clum A."/>
            <person name="Drula E."/>
            <person name="Henrissat B."/>
            <person name="Kohler A."/>
            <person name="Grigoriev I.V."/>
            <person name="Martin F.M."/>
            <person name="Hacquard S."/>
        </authorList>
    </citation>
    <scope>NUCLEOTIDE SEQUENCE</scope>
    <source>
        <strain evidence="1">MPI-SDFR-AT-0117</strain>
    </source>
</reference>
<dbReference type="Proteomes" id="UP000770015">
    <property type="component" value="Unassembled WGS sequence"/>
</dbReference>
<organism evidence="1 2">
    <name type="scientific">Plectosphaerella plurivora</name>
    <dbReference type="NCBI Taxonomy" id="936078"/>
    <lineage>
        <taxon>Eukaryota</taxon>
        <taxon>Fungi</taxon>
        <taxon>Dikarya</taxon>
        <taxon>Ascomycota</taxon>
        <taxon>Pezizomycotina</taxon>
        <taxon>Sordariomycetes</taxon>
        <taxon>Hypocreomycetidae</taxon>
        <taxon>Glomerellales</taxon>
        <taxon>Plectosphaerellaceae</taxon>
        <taxon>Plectosphaerella</taxon>
    </lineage>
</organism>
<gene>
    <name evidence="1" type="ORF">F5X68DRAFT_25305</name>
</gene>
<dbReference type="EMBL" id="JAGSXJ010000018">
    <property type="protein sequence ID" value="KAH6682343.1"/>
    <property type="molecule type" value="Genomic_DNA"/>
</dbReference>
<comment type="caution">
    <text evidence="1">The sequence shown here is derived from an EMBL/GenBank/DDBJ whole genome shotgun (WGS) entry which is preliminary data.</text>
</comment>
<evidence type="ECO:0000313" key="2">
    <source>
        <dbReference type="Proteomes" id="UP000770015"/>
    </source>
</evidence>
<sequence length="241" mass="26821">MLLLPSRQKHRSPTSKSLATTKIITTGQLRNAGNFMFPEKPHEADKSRFHVSDYYSLKGEYHKLTKLTLSPEPSPTLRFGLLGTCLVTAAGASMILTAHPSWLPHSKPVQGALLAVPNRLQALVFLPKAQPLATFRHIMSTTESCLGVHRLCSYSKIDTRYKAATPVAYVEEQHPDYGDRLDLSVSTCKKKFLSFLEAAYKADDTRFHLSDYTALKSEYNKLASGSSLHWQGQARQGKQAT</sequence>
<evidence type="ECO:0000313" key="1">
    <source>
        <dbReference type="EMBL" id="KAH6682343.1"/>
    </source>
</evidence>